<evidence type="ECO:0000313" key="2">
    <source>
        <dbReference type="Proteomes" id="UP000262325"/>
    </source>
</evidence>
<accession>A0A3D5QED0</accession>
<evidence type="ECO:0000313" key="1">
    <source>
        <dbReference type="EMBL" id="HCW94207.1"/>
    </source>
</evidence>
<sequence>MTHYIDIKMVPPVEVNVPVVLNKVFSRFHKTLIQEECPELAISFPAEKKQKGSPLGDILRIHGNEKELKFFMKTNWLGGMKDYVKFGMVKSVPSNAEHVVVRRVQVKSSAERIRRRQIKRHGLTEEEAREKIPDSLEKRIKEPYIDVKSGSTGNSFRLFIRQEKVSEPRLGGFNKYGLSKGGTVPFF</sequence>
<dbReference type="NCBIfam" id="TIGR02563">
    <property type="entry name" value="cas_Csy4"/>
    <property type="match status" value="1"/>
</dbReference>
<organism evidence="1 2">
    <name type="scientific">Flexistipes sinusarabici</name>
    <dbReference type="NCBI Taxonomy" id="2352"/>
    <lineage>
        <taxon>Bacteria</taxon>
        <taxon>Pseudomonadati</taxon>
        <taxon>Deferribacterota</taxon>
        <taxon>Deferribacteres</taxon>
        <taxon>Deferribacterales</taxon>
        <taxon>Flexistipitaceae</taxon>
        <taxon>Flexistipes</taxon>
    </lineage>
</organism>
<gene>
    <name evidence="1" type="primary">cas6f</name>
    <name evidence="1" type="ORF">DHM44_11065</name>
</gene>
<dbReference type="AlphaFoldDB" id="A0A3D5QED0"/>
<dbReference type="CDD" id="cd09739">
    <property type="entry name" value="Cas6_I-F"/>
    <property type="match status" value="1"/>
</dbReference>
<dbReference type="InterPro" id="IPR042564">
    <property type="entry name" value="CRISPR-Cas6/Csy4_sf"/>
</dbReference>
<comment type="caution">
    <text evidence="1">The sequence shown here is derived from an EMBL/GenBank/DDBJ whole genome shotgun (WGS) entry which is preliminary data.</text>
</comment>
<dbReference type="GO" id="GO:0043571">
    <property type="term" value="P:maintenance of CRISPR repeat elements"/>
    <property type="evidence" value="ECO:0007669"/>
    <property type="project" value="InterPro"/>
</dbReference>
<protein>
    <submittedName>
        <fullName evidence="1">Type I-F CRISPR-associated endoribonuclease Cas6/Csy4</fullName>
    </submittedName>
</protein>
<dbReference type="EMBL" id="DPPF01000235">
    <property type="protein sequence ID" value="HCW94207.1"/>
    <property type="molecule type" value="Genomic_DNA"/>
</dbReference>
<dbReference type="GO" id="GO:0004519">
    <property type="term" value="F:endonuclease activity"/>
    <property type="evidence" value="ECO:0007669"/>
    <property type="project" value="InterPro"/>
</dbReference>
<dbReference type="Gene3D" id="3.30.70.2540">
    <property type="entry name" value="CRISPR-associated endoribonuclease Cas6/Csy4"/>
    <property type="match status" value="1"/>
</dbReference>
<name>A0A3D5QED0_FLESI</name>
<dbReference type="Proteomes" id="UP000262325">
    <property type="component" value="Unassembled WGS sequence"/>
</dbReference>
<reference evidence="1 2" key="1">
    <citation type="journal article" date="2018" name="Nat. Biotechnol.">
        <title>A standardized bacterial taxonomy based on genome phylogeny substantially revises the tree of life.</title>
        <authorList>
            <person name="Parks D.H."/>
            <person name="Chuvochina M."/>
            <person name="Waite D.W."/>
            <person name="Rinke C."/>
            <person name="Skarshewski A."/>
            <person name="Chaumeil P.A."/>
            <person name="Hugenholtz P."/>
        </authorList>
    </citation>
    <scope>NUCLEOTIDE SEQUENCE [LARGE SCALE GENOMIC DNA]</scope>
    <source>
        <strain evidence="1">UBA8672</strain>
    </source>
</reference>
<proteinExistence type="predicted"/>
<dbReference type="Pfam" id="PF09618">
    <property type="entry name" value="Cas_Csy4"/>
    <property type="match status" value="1"/>
</dbReference>
<dbReference type="InterPro" id="IPR013396">
    <property type="entry name" value="CRISPR-assoc_prot_Csy4"/>
</dbReference>